<dbReference type="EMBL" id="JAGSND010000010">
    <property type="protein sequence ID" value="MBR0599058.1"/>
    <property type="molecule type" value="Genomic_DNA"/>
</dbReference>
<accession>A0A8J7W4P9</accession>
<dbReference type="PANTHER" id="PTHR21098">
    <property type="entry name" value="RIBOFLAVIN SYNTHASE ALPHA CHAIN"/>
    <property type="match status" value="1"/>
</dbReference>
<feature type="domain" description="Lumazine-binding" evidence="12">
    <location>
        <begin position="97"/>
        <end position="193"/>
    </location>
</feature>
<dbReference type="PANTHER" id="PTHR21098:SF12">
    <property type="entry name" value="RIBOFLAVIN SYNTHASE"/>
    <property type="match status" value="1"/>
</dbReference>
<dbReference type="CDD" id="cd00402">
    <property type="entry name" value="Riboflavin_synthase_like"/>
    <property type="match status" value="1"/>
</dbReference>
<dbReference type="PROSITE" id="PS51177">
    <property type="entry name" value="LUMAZINE_BIND"/>
    <property type="match status" value="2"/>
</dbReference>
<evidence type="ECO:0000256" key="2">
    <source>
        <dbReference type="ARBA" id="ARBA00002803"/>
    </source>
</evidence>
<comment type="caution">
    <text evidence="13">The sequence shown here is derived from an EMBL/GenBank/DDBJ whole genome shotgun (WGS) entry which is preliminary data.</text>
</comment>
<evidence type="ECO:0000256" key="3">
    <source>
        <dbReference type="ARBA" id="ARBA00004887"/>
    </source>
</evidence>
<dbReference type="NCBIfam" id="NF009566">
    <property type="entry name" value="PRK13020.1"/>
    <property type="match status" value="1"/>
</dbReference>
<dbReference type="RefSeq" id="WP_227019192.1">
    <property type="nucleotide sequence ID" value="NZ_JAGSND010000010.1"/>
</dbReference>
<dbReference type="NCBIfam" id="TIGR00187">
    <property type="entry name" value="ribE"/>
    <property type="match status" value="1"/>
</dbReference>
<evidence type="ECO:0000256" key="6">
    <source>
        <dbReference type="ARBA" id="ARBA00013950"/>
    </source>
</evidence>
<feature type="repeat" description="Lumazine-binding" evidence="11">
    <location>
        <begin position="1"/>
        <end position="96"/>
    </location>
</feature>
<dbReference type="SUPFAM" id="SSF63380">
    <property type="entry name" value="Riboflavin synthase domain-like"/>
    <property type="match status" value="2"/>
</dbReference>
<feature type="domain" description="Lumazine-binding" evidence="12">
    <location>
        <begin position="1"/>
        <end position="96"/>
    </location>
</feature>
<dbReference type="Gene3D" id="2.40.30.20">
    <property type="match status" value="2"/>
</dbReference>
<protein>
    <recommendedName>
        <fullName evidence="6 10">Riboflavin synthase</fullName>
        <ecNumber evidence="5 10">2.5.1.9</ecNumber>
    </recommendedName>
</protein>
<dbReference type="Pfam" id="PF00677">
    <property type="entry name" value="Lum_binding"/>
    <property type="match status" value="2"/>
</dbReference>
<comment type="pathway">
    <text evidence="3">Cofactor biosynthesis; riboflavin biosynthesis; riboflavin from 2-hydroxy-3-oxobutyl phosphate and 5-amino-6-(D-ribitylamino)uracil: step 2/2.</text>
</comment>
<evidence type="ECO:0000256" key="4">
    <source>
        <dbReference type="ARBA" id="ARBA00011233"/>
    </source>
</evidence>
<dbReference type="NCBIfam" id="NF006767">
    <property type="entry name" value="PRK09289.1"/>
    <property type="match status" value="1"/>
</dbReference>
<organism evidence="13 14">
    <name type="scientific">Sinanaerobacter chloroacetimidivorans</name>
    <dbReference type="NCBI Taxonomy" id="2818044"/>
    <lineage>
        <taxon>Bacteria</taxon>
        <taxon>Bacillati</taxon>
        <taxon>Bacillota</taxon>
        <taxon>Clostridia</taxon>
        <taxon>Peptostreptococcales</taxon>
        <taxon>Anaerovoracaceae</taxon>
        <taxon>Sinanaerobacter</taxon>
    </lineage>
</organism>
<reference evidence="13" key="1">
    <citation type="submission" date="2021-04" db="EMBL/GenBank/DDBJ databases">
        <title>Sinoanaerobacter chloroacetimidivorans sp. nov., an obligate anaerobic bacterium isolated from anaerobic sludge.</title>
        <authorList>
            <person name="Bao Y."/>
        </authorList>
    </citation>
    <scope>NUCLEOTIDE SEQUENCE</scope>
    <source>
        <strain evidence="13">BAD-6</strain>
    </source>
</reference>
<dbReference type="InterPro" id="IPR001783">
    <property type="entry name" value="Lumazine-bd"/>
</dbReference>
<dbReference type="GO" id="GO:0004746">
    <property type="term" value="F:riboflavin synthase activity"/>
    <property type="evidence" value="ECO:0007669"/>
    <property type="project" value="UniProtKB-UniRule"/>
</dbReference>
<proteinExistence type="predicted"/>
<evidence type="ECO:0000256" key="7">
    <source>
        <dbReference type="ARBA" id="ARBA00022619"/>
    </source>
</evidence>
<comment type="function">
    <text evidence="2">Catalyzes the dismutation of two molecules of 6,7-dimethyl-8-ribityllumazine, resulting in the formation of riboflavin and 5-amino-6-(D-ribitylamino)uracil.</text>
</comment>
<dbReference type="EC" id="2.5.1.9" evidence="5 10"/>
<evidence type="ECO:0000256" key="9">
    <source>
        <dbReference type="ARBA" id="ARBA00022737"/>
    </source>
</evidence>
<keyword evidence="7" id="KW-0686">Riboflavin biosynthesis</keyword>
<feature type="repeat" description="Lumazine-binding" evidence="11">
    <location>
        <begin position="97"/>
        <end position="193"/>
    </location>
</feature>
<reference evidence="13" key="2">
    <citation type="submission" date="2021-04" db="EMBL/GenBank/DDBJ databases">
        <authorList>
            <person name="Liu J."/>
        </authorList>
    </citation>
    <scope>NUCLEOTIDE SEQUENCE</scope>
    <source>
        <strain evidence="13">BAD-6</strain>
    </source>
</reference>
<name>A0A8J7W4P9_9FIRM</name>
<dbReference type="Proteomes" id="UP000675664">
    <property type="component" value="Unassembled WGS sequence"/>
</dbReference>
<gene>
    <name evidence="13" type="ORF">KCX82_14305</name>
</gene>
<evidence type="ECO:0000313" key="14">
    <source>
        <dbReference type="Proteomes" id="UP000675664"/>
    </source>
</evidence>
<dbReference type="InterPro" id="IPR023366">
    <property type="entry name" value="ATP_synth_asu-like_sf"/>
</dbReference>
<evidence type="ECO:0000259" key="12">
    <source>
        <dbReference type="PROSITE" id="PS51177"/>
    </source>
</evidence>
<dbReference type="InterPro" id="IPR017938">
    <property type="entry name" value="Riboflavin_synthase-like_b-brl"/>
</dbReference>
<keyword evidence="8 13" id="KW-0808">Transferase</keyword>
<keyword evidence="9" id="KW-0677">Repeat</keyword>
<keyword evidence="14" id="KW-1185">Reference proteome</keyword>
<evidence type="ECO:0000256" key="8">
    <source>
        <dbReference type="ARBA" id="ARBA00022679"/>
    </source>
</evidence>
<dbReference type="AlphaFoldDB" id="A0A8J7W4P9"/>
<evidence type="ECO:0000256" key="11">
    <source>
        <dbReference type="PROSITE-ProRule" id="PRU00524"/>
    </source>
</evidence>
<comment type="catalytic activity">
    <reaction evidence="1">
        <text>2 6,7-dimethyl-8-(1-D-ribityl)lumazine + H(+) = 5-amino-6-(D-ribitylamino)uracil + riboflavin</text>
        <dbReference type="Rhea" id="RHEA:20772"/>
        <dbReference type="ChEBI" id="CHEBI:15378"/>
        <dbReference type="ChEBI" id="CHEBI:15934"/>
        <dbReference type="ChEBI" id="CHEBI:57986"/>
        <dbReference type="ChEBI" id="CHEBI:58201"/>
        <dbReference type="EC" id="2.5.1.9"/>
    </reaction>
</comment>
<dbReference type="FunFam" id="2.40.30.20:FF:000004">
    <property type="entry name" value="Riboflavin synthase, alpha subunit"/>
    <property type="match status" value="1"/>
</dbReference>
<dbReference type="GO" id="GO:0009231">
    <property type="term" value="P:riboflavin biosynthetic process"/>
    <property type="evidence" value="ECO:0007669"/>
    <property type="project" value="UniProtKB-KW"/>
</dbReference>
<dbReference type="PIRSF" id="PIRSF000498">
    <property type="entry name" value="Riboflavin_syn_A"/>
    <property type="match status" value="1"/>
</dbReference>
<evidence type="ECO:0000256" key="1">
    <source>
        <dbReference type="ARBA" id="ARBA00000968"/>
    </source>
</evidence>
<comment type="subunit">
    <text evidence="4">Homotrimer.</text>
</comment>
<evidence type="ECO:0000256" key="10">
    <source>
        <dbReference type="NCBIfam" id="TIGR00187"/>
    </source>
</evidence>
<sequence length="217" mass="23626">MFTGIIEEVGKVERMIRSKTGARIRVTASAVLEDTRLGDSISTCGVCLTVSELGKNFFEADVMNETLSRSRLGDLQPGSPVNLERALQLNARLGGHLVTGHIDGTGTIESITQDGNALWFTISAPKDILRYLIEKGSVSIDGISLTVVSADERAFRVSIIPHTAAQTTLQNMGPGDKVNLECDMMGKYAEKLLYGSDEHRAKKSRLTESFLTENGFF</sequence>
<dbReference type="FunFam" id="2.40.30.20:FF:000003">
    <property type="entry name" value="Riboflavin synthase, alpha subunit"/>
    <property type="match status" value="1"/>
</dbReference>
<evidence type="ECO:0000313" key="13">
    <source>
        <dbReference type="EMBL" id="MBR0599058.1"/>
    </source>
</evidence>
<evidence type="ECO:0000256" key="5">
    <source>
        <dbReference type="ARBA" id="ARBA00012827"/>
    </source>
</evidence>
<dbReference type="InterPro" id="IPR026017">
    <property type="entry name" value="Lumazine-bd_dom"/>
</dbReference>